<feature type="domain" description="Acyl-CoA oxidase/dehydrogenase middle" evidence="8">
    <location>
        <begin position="147"/>
        <end position="239"/>
    </location>
</feature>
<comment type="similarity">
    <text evidence="2 6">Belongs to the acyl-CoA dehydrogenase family.</text>
</comment>
<keyword evidence="4 6" id="KW-0274">FAD</keyword>
<dbReference type="Gene3D" id="1.10.540.10">
    <property type="entry name" value="Acyl-CoA dehydrogenase/oxidase, N-terminal domain"/>
    <property type="match status" value="1"/>
</dbReference>
<evidence type="ECO:0000259" key="7">
    <source>
        <dbReference type="Pfam" id="PF00441"/>
    </source>
</evidence>
<dbReference type="InterPro" id="IPR006091">
    <property type="entry name" value="Acyl-CoA_Oxase/DH_mid-dom"/>
</dbReference>
<dbReference type="EMBL" id="JBHSON010000030">
    <property type="protein sequence ID" value="MFC5748328.1"/>
    <property type="molecule type" value="Genomic_DNA"/>
</dbReference>
<dbReference type="Gene3D" id="1.20.140.10">
    <property type="entry name" value="Butyryl-CoA Dehydrogenase, subunit A, domain 3"/>
    <property type="match status" value="1"/>
</dbReference>
<gene>
    <name evidence="10" type="ORF">ACFPZN_22115</name>
</gene>
<keyword evidence="5 6" id="KW-0560">Oxidoreductase</keyword>
<dbReference type="Pfam" id="PF00441">
    <property type="entry name" value="Acyl-CoA_dh_1"/>
    <property type="match status" value="1"/>
</dbReference>
<proteinExistence type="inferred from homology"/>
<dbReference type="Pfam" id="PF02770">
    <property type="entry name" value="Acyl-CoA_dh_M"/>
    <property type="match status" value="1"/>
</dbReference>
<feature type="domain" description="Acyl-CoA dehydrogenase/oxidase C-terminal" evidence="7">
    <location>
        <begin position="253"/>
        <end position="393"/>
    </location>
</feature>
<dbReference type="InterPro" id="IPR013786">
    <property type="entry name" value="AcylCoA_DH/ox_N"/>
</dbReference>
<evidence type="ECO:0000256" key="1">
    <source>
        <dbReference type="ARBA" id="ARBA00001974"/>
    </source>
</evidence>
<evidence type="ECO:0000256" key="5">
    <source>
        <dbReference type="ARBA" id="ARBA00023002"/>
    </source>
</evidence>
<dbReference type="Gene3D" id="2.40.110.10">
    <property type="entry name" value="Butyryl-CoA Dehydrogenase, subunit A, domain 2"/>
    <property type="match status" value="1"/>
</dbReference>
<dbReference type="InterPro" id="IPR046373">
    <property type="entry name" value="Acyl-CoA_Oxase/DH_mid-dom_sf"/>
</dbReference>
<name>A0ABW1A3S6_9ACTN</name>
<dbReference type="PANTHER" id="PTHR43292:SF4">
    <property type="entry name" value="ACYL-COA DEHYDROGENASE FADE34"/>
    <property type="match status" value="1"/>
</dbReference>
<keyword evidence="11" id="KW-1185">Reference proteome</keyword>
<dbReference type="InterPro" id="IPR052161">
    <property type="entry name" value="Mycobact_Acyl-CoA_DH"/>
</dbReference>
<evidence type="ECO:0000313" key="11">
    <source>
        <dbReference type="Proteomes" id="UP001596074"/>
    </source>
</evidence>
<dbReference type="InterPro" id="IPR009075">
    <property type="entry name" value="AcylCo_DH/oxidase_C"/>
</dbReference>
<dbReference type="PANTHER" id="PTHR43292">
    <property type="entry name" value="ACYL-COA DEHYDROGENASE"/>
    <property type="match status" value="1"/>
</dbReference>
<sequence length="398" mass="42533">MSDSQVPDPESALDREGFQAHVRAWFEANAPRKGSPEDFSAVHVVNARTLEEYHEQERHALTVTRRWQRRLFDAGLAGRSWPAGCGGRGAPAWQDEVVAEEQARWGVSTKMFAVALEMVPAVLFAHGTHEQRVTHLPPILRGEHGWCQLLSEPGAGSDLGGAQTRASAVDGGWSVTGQKVWTSHAGSAQFALLIARTGTREERSAGLSCFVLDMAQPGVDVRPLRQMSGGYHFNEVFLDDAFVPESGLIGGLGEGWAVLKTMLASERAAIGGGTSARSATQLVGLARRLGRSDDTAVQDLLAAAVIRERVLDLLRSRIAAGHQVAAAGPVTKLLYSEHARLTAGAATEILGTAATVADDPDAAPWIERLLFAPGLRLGGGTDEIQRNVIAERGLGLPR</sequence>
<protein>
    <submittedName>
        <fullName evidence="10">Acyl-CoA dehydrogenase family protein</fullName>
    </submittedName>
</protein>
<evidence type="ECO:0000313" key="10">
    <source>
        <dbReference type="EMBL" id="MFC5748328.1"/>
    </source>
</evidence>
<dbReference type="InterPro" id="IPR036250">
    <property type="entry name" value="AcylCo_DH-like_C"/>
</dbReference>
<dbReference type="InterPro" id="IPR009100">
    <property type="entry name" value="AcylCoA_DH/oxidase_NM_dom_sf"/>
</dbReference>
<dbReference type="Proteomes" id="UP001596074">
    <property type="component" value="Unassembled WGS sequence"/>
</dbReference>
<comment type="caution">
    <text evidence="10">The sequence shown here is derived from an EMBL/GenBank/DDBJ whole genome shotgun (WGS) entry which is preliminary data.</text>
</comment>
<dbReference type="RefSeq" id="WP_378283983.1">
    <property type="nucleotide sequence ID" value="NZ_JBHSON010000030.1"/>
</dbReference>
<evidence type="ECO:0000256" key="6">
    <source>
        <dbReference type="RuleBase" id="RU362125"/>
    </source>
</evidence>
<organism evidence="10 11">
    <name type="scientific">Actinomadura rugatobispora</name>
    <dbReference type="NCBI Taxonomy" id="1994"/>
    <lineage>
        <taxon>Bacteria</taxon>
        <taxon>Bacillati</taxon>
        <taxon>Actinomycetota</taxon>
        <taxon>Actinomycetes</taxon>
        <taxon>Streptosporangiales</taxon>
        <taxon>Thermomonosporaceae</taxon>
        <taxon>Actinomadura</taxon>
    </lineage>
</organism>
<dbReference type="SUPFAM" id="SSF56645">
    <property type="entry name" value="Acyl-CoA dehydrogenase NM domain-like"/>
    <property type="match status" value="1"/>
</dbReference>
<evidence type="ECO:0000259" key="8">
    <source>
        <dbReference type="Pfam" id="PF02770"/>
    </source>
</evidence>
<dbReference type="InterPro" id="IPR037069">
    <property type="entry name" value="AcylCoA_DH/ox_N_sf"/>
</dbReference>
<evidence type="ECO:0000256" key="3">
    <source>
        <dbReference type="ARBA" id="ARBA00022630"/>
    </source>
</evidence>
<evidence type="ECO:0000256" key="4">
    <source>
        <dbReference type="ARBA" id="ARBA00022827"/>
    </source>
</evidence>
<dbReference type="Pfam" id="PF02771">
    <property type="entry name" value="Acyl-CoA_dh_N"/>
    <property type="match status" value="1"/>
</dbReference>
<dbReference type="SUPFAM" id="SSF47203">
    <property type="entry name" value="Acyl-CoA dehydrogenase C-terminal domain-like"/>
    <property type="match status" value="1"/>
</dbReference>
<comment type="cofactor">
    <cofactor evidence="1 6">
        <name>FAD</name>
        <dbReference type="ChEBI" id="CHEBI:57692"/>
    </cofactor>
</comment>
<feature type="domain" description="Acyl-CoA dehydrogenase/oxidase N-terminal" evidence="9">
    <location>
        <begin position="50"/>
        <end position="143"/>
    </location>
</feature>
<accession>A0ABW1A3S6</accession>
<evidence type="ECO:0000259" key="9">
    <source>
        <dbReference type="Pfam" id="PF02771"/>
    </source>
</evidence>
<evidence type="ECO:0000256" key="2">
    <source>
        <dbReference type="ARBA" id="ARBA00009347"/>
    </source>
</evidence>
<reference evidence="11" key="1">
    <citation type="journal article" date="2019" name="Int. J. Syst. Evol. Microbiol.">
        <title>The Global Catalogue of Microorganisms (GCM) 10K type strain sequencing project: providing services to taxonomists for standard genome sequencing and annotation.</title>
        <authorList>
            <consortium name="The Broad Institute Genomics Platform"/>
            <consortium name="The Broad Institute Genome Sequencing Center for Infectious Disease"/>
            <person name="Wu L."/>
            <person name="Ma J."/>
        </authorList>
    </citation>
    <scope>NUCLEOTIDE SEQUENCE [LARGE SCALE GENOMIC DNA]</scope>
    <source>
        <strain evidence="11">KCTC 42087</strain>
    </source>
</reference>
<keyword evidence="3 6" id="KW-0285">Flavoprotein</keyword>